<reference evidence="2" key="1">
    <citation type="submission" date="2020-05" db="EMBL/GenBank/DDBJ databases">
        <authorList>
            <person name="Chiriac C."/>
            <person name="Salcher M."/>
            <person name="Ghai R."/>
            <person name="Kavagutti S V."/>
        </authorList>
    </citation>
    <scope>NUCLEOTIDE SEQUENCE</scope>
</reference>
<gene>
    <name evidence="2" type="ORF">UFOPK2658_01841</name>
</gene>
<dbReference type="EMBL" id="CAEZYH010000132">
    <property type="protein sequence ID" value="CAB4733581.1"/>
    <property type="molecule type" value="Genomic_DNA"/>
</dbReference>
<keyword evidence="1" id="KW-0472">Membrane</keyword>
<sequence length="92" mass="9903">MSAPESPRSSSDPVRARRAMIALWTKRANRLGYLLFAAAIALFVVAFIVDFNDTMVTFITICMVIGSILLAPAIVLGYAVKAAEKDDVAQGL</sequence>
<feature type="transmembrane region" description="Helical" evidence="1">
    <location>
        <begin position="31"/>
        <end position="49"/>
    </location>
</feature>
<dbReference type="AlphaFoldDB" id="A0A6J6SFA6"/>
<accession>A0A6J6SFA6</accession>
<feature type="transmembrane region" description="Helical" evidence="1">
    <location>
        <begin position="55"/>
        <end position="80"/>
    </location>
</feature>
<organism evidence="2">
    <name type="scientific">freshwater metagenome</name>
    <dbReference type="NCBI Taxonomy" id="449393"/>
    <lineage>
        <taxon>unclassified sequences</taxon>
        <taxon>metagenomes</taxon>
        <taxon>ecological metagenomes</taxon>
    </lineage>
</organism>
<evidence type="ECO:0000313" key="2">
    <source>
        <dbReference type="EMBL" id="CAB4733581.1"/>
    </source>
</evidence>
<evidence type="ECO:0000256" key="1">
    <source>
        <dbReference type="SAM" id="Phobius"/>
    </source>
</evidence>
<keyword evidence="1" id="KW-1133">Transmembrane helix</keyword>
<name>A0A6J6SFA6_9ZZZZ</name>
<proteinExistence type="predicted"/>
<keyword evidence="1" id="KW-0812">Transmembrane</keyword>
<protein>
    <submittedName>
        <fullName evidence="2">Unannotated protein</fullName>
    </submittedName>
</protein>